<dbReference type="InterPro" id="IPR011250">
    <property type="entry name" value="OMP/PagP_B-barrel"/>
</dbReference>
<gene>
    <name evidence="3" type="ORF">HZF10_14250</name>
</gene>
<keyword evidence="4" id="KW-1185">Reference proteome</keyword>
<feature type="signal peptide" evidence="1">
    <location>
        <begin position="1"/>
        <end position="20"/>
    </location>
</feature>
<dbReference type="Proteomes" id="UP000535020">
    <property type="component" value="Unassembled WGS sequence"/>
</dbReference>
<organism evidence="3 4">
    <name type="scientific">Flavobacterium agri</name>
    <dbReference type="NCBI Taxonomy" id="2743471"/>
    <lineage>
        <taxon>Bacteria</taxon>
        <taxon>Pseudomonadati</taxon>
        <taxon>Bacteroidota</taxon>
        <taxon>Flavobacteriia</taxon>
        <taxon>Flavobacteriales</taxon>
        <taxon>Flavobacteriaceae</taxon>
        <taxon>Flavobacterium</taxon>
    </lineage>
</organism>
<dbReference type="AlphaFoldDB" id="A0A7Y8Y3Y8"/>
<comment type="caution">
    <text evidence="3">The sequence shown here is derived from an EMBL/GenBank/DDBJ whole genome shotgun (WGS) entry which is preliminary data.</text>
</comment>
<feature type="domain" description="Outer membrane protein beta-barrel" evidence="2">
    <location>
        <begin position="19"/>
        <end position="165"/>
    </location>
</feature>
<keyword evidence="1" id="KW-0732">Signal</keyword>
<feature type="chain" id="PRO_5031416569" evidence="1">
    <location>
        <begin position="21"/>
        <end position="185"/>
    </location>
</feature>
<accession>A0A7Y8Y3Y8</accession>
<evidence type="ECO:0000259" key="2">
    <source>
        <dbReference type="Pfam" id="PF13568"/>
    </source>
</evidence>
<dbReference type="Pfam" id="PF13568">
    <property type="entry name" value="OMP_b-brl_2"/>
    <property type="match status" value="1"/>
</dbReference>
<dbReference type="InterPro" id="IPR025665">
    <property type="entry name" value="Beta-barrel_OMP_2"/>
</dbReference>
<evidence type="ECO:0000256" key="1">
    <source>
        <dbReference type="SAM" id="SignalP"/>
    </source>
</evidence>
<dbReference type="SUPFAM" id="SSF56925">
    <property type="entry name" value="OMPA-like"/>
    <property type="match status" value="1"/>
</dbReference>
<evidence type="ECO:0000313" key="3">
    <source>
        <dbReference type="EMBL" id="NYA72087.1"/>
    </source>
</evidence>
<reference evidence="3 4" key="1">
    <citation type="submission" date="2020-07" db="EMBL/GenBank/DDBJ databases">
        <authorList>
            <person name="Sun Q."/>
        </authorList>
    </citation>
    <scope>NUCLEOTIDE SEQUENCE [LARGE SCALE GENOMIC DNA]</scope>
    <source>
        <strain evidence="3 4">MAH-1</strain>
    </source>
</reference>
<name>A0A7Y8Y3Y8_9FLAO</name>
<sequence length="185" mass="19980">MKTRIFLALMLFGSVMATQAQFLRFGIKAGPNFANFSGGVDGIDYKSRTSFHAGAVVQIKPFDNFALQPEVLYSSQGADVEGVGDFNLDYISVPVMARFFVLTDKLSIDVGPQFSFLVDDAEVVFDEVAGDADTESFDFAAAGGVTLNITQGLFVSGRYTIGLTEASKDAEVKNAVFQLSLGYMF</sequence>
<evidence type="ECO:0000313" key="4">
    <source>
        <dbReference type="Proteomes" id="UP000535020"/>
    </source>
</evidence>
<proteinExistence type="predicted"/>
<dbReference type="EMBL" id="JACBJI010000006">
    <property type="protein sequence ID" value="NYA72087.1"/>
    <property type="molecule type" value="Genomic_DNA"/>
</dbReference>
<protein>
    <submittedName>
        <fullName evidence="3">PorT family protein</fullName>
    </submittedName>
</protein>
<dbReference type="RefSeq" id="WP_176006893.1">
    <property type="nucleotide sequence ID" value="NZ_JABWMI010000015.1"/>
</dbReference>